<dbReference type="InterPro" id="IPR038153">
    <property type="entry name" value="EvaA-like_sf"/>
</dbReference>
<evidence type="ECO:0000313" key="2">
    <source>
        <dbReference type="EMBL" id="ELS56112.1"/>
    </source>
</evidence>
<feature type="domain" description="dTDP-4-dehydro-6-deoxy-alpha-D-glucopyranose 2,3-dehydratase" evidence="1">
    <location>
        <begin position="30"/>
        <end position="232"/>
    </location>
</feature>
<reference evidence="2 3" key="1">
    <citation type="journal article" date="2013" name="Genome Announc.">
        <title>Draft Genome Sequence of Streptomyces viridochromogenes Strain Tu57, Producer of Avilamycin.</title>
        <authorList>
            <person name="Gruning B.A."/>
            <person name="Erxleben A."/>
            <person name="Hahnlein A."/>
            <person name="Gunther S."/>
        </authorList>
    </citation>
    <scope>NUCLEOTIDE SEQUENCE [LARGE SCALE GENOMIC DNA]</scope>
    <source>
        <strain evidence="2 3">Tue57</strain>
    </source>
</reference>
<dbReference type="InterPro" id="IPR005212">
    <property type="entry name" value="EvaA-like"/>
</dbReference>
<proteinExistence type="predicted"/>
<dbReference type="Pfam" id="PF03559">
    <property type="entry name" value="Hexose_dehydrat"/>
    <property type="match status" value="2"/>
</dbReference>
<protein>
    <submittedName>
        <fullName evidence="2">Putative 2,3-dehydratase</fullName>
    </submittedName>
</protein>
<evidence type="ECO:0000313" key="3">
    <source>
        <dbReference type="Proteomes" id="UP000011205"/>
    </source>
</evidence>
<gene>
    <name evidence="2" type="ORF">STVIR_2870</name>
</gene>
<sequence length="468" mass="51888">MVSLPAGQVGGLARARALPSEAYLSDVAGAEFIDWFARCSAAAQCRVTRAPLTELRRWRFDADTGNLAHESGAFFAVEGLRVRTSYGPVPEWSQPIINQPEIGILGMLVKEVDGVPHCLVQAKIEPGNHNRIQLSPTVQATRSNYTRIHQGRSTRYLEFFTKAGAGRTLVDVLQSEQGAWFLRKRNRNMVVQVAEDVPAAKGYHWLPLTELRRLLRIDGLVNMDTRTVLACLPADTFPASRPVPVGDVGAALVLSSTGQGTSLNDMGAVLRWFTEAKSRHQLTAHRTPLRDLPGWRGTPEQITHEDGRHFSIIGVTAQVGDREVAEWDQPLLFPQGRGVVAFVIKVIEGVAHLLVHARFQPGLLDGMEMGPTVQCVPENYPQGPPRFLDYVLTASPERLLYSAVLAEEGGRFYHSQNSYLLVEADDDFPVAVPDDYCWVTAHQLTRLLRHGYYVNVEARSLLACLQSW</sequence>
<organism evidence="2 3">
    <name type="scientific">Streptomyces viridochromogenes Tue57</name>
    <dbReference type="NCBI Taxonomy" id="1160705"/>
    <lineage>
        <taxon>Bacteria</taxon>
        <taxon>Bacillati</taxon>
        <taxon>Actinomycetota</taxon>
        <taxon>Actinomycetes</taxon>
        <taxon>Kitasatosporales</taxon>
        <taxon>Streptomycetaceae</taxon>
        <taxon>Streptomyces</taxon>
    </lineage>
</organism>
<dbReference type="EMBL" id="AMLP01000092">
    <property type="protein sequence ID" value="ELS56112.1"/>
    <property type="molecule type" value="Genomic_DNA"/>
</dbReference>
<dbReference type="Proteomes" id="UP000011205">
    <property type="component" value="Unassembled WGS sequence"/>
</dbReference>
<evidence type="ECO:0000259" key="1">
    <source>
        <dbReference type="Pfam" id="PF03559"/>
    </source>
</evidence>
<dbReference type="PATRIC" id="fig|1160705.3.peg.2845"/>
<dbReference type="RefSeq" id="WP_003998208.1">
    <property type="nucleotide sequence ID" value="NZ_AMLP01000092.1"/>
</dbReference>
<name>L8PL57_STRVR</name>
<accession>L8PL57</accession>
<dbReference type="GO" id="GO:0016829">
    <property type="term" value="F:lyase activity"/>
    <property type="evidence" value="ECO:0007669"/>
    <property type="project" value="InterPro"/>
</dbReference>
<dbReference type="Gene3D" id="3.90.79.40">
    <property type="entry name" value="EvaA sugar 2,3-dehydratase subunit"/>
    <property type="match status" value="2"/>
</dbReference>
<comment type="caution">
    <text evidence="2">The sequence shown here is derived from an EMBL/GenBank/DDBJ whole genome shotgun (WGS) entry which is preliminary data.</text>
</comment>
<dbReference type="AlphaFoldDB" id="L8PL57"/>
<feature type="domain" description="dTDP-4-dehydro-6-deoxy-alpha-D-glucopyranose 2,3-dehydratase" evidence="1">
    <location>
        <begin position="268"/>
        <end position="465"/>
    </location>
</feature>